<name>A0AAE3TC93_9BACT</name>
<evidence type="ECO:0000259" key="6">
    <source>
        <dbReference type="Pfam" id="PF06429"/>
    </source>
</evidence>
<dbReference type="Pfam" id="PF22692">
    <property type="entry name" value="LlgE_F_G_D1"/>
    <property type="match status" value="1"/>
</dbReference>
<dbReference type="Proteomes" id="UP001221302">
    <property type="component" value="Unassembled WGS sequence"/>
</dbReference>
<feature type="domain" description="Flagellar hook protein FlgE/F/G-like D1" evidence="7">
    <location>
        <begin position="73"/>
        <end position="142"/>
    </location>
</feature>
<dbReference type="InterPro" id="IPR053967">
    <property type="entry name" value="LlgE_F_G-like_D1"/>
</dbReference>
<keyword evidence="8" id="KW-0969">Cilium</keyword>
<dbReference type="Pfam" id="PF06429">
    <property type="entry name" value="Flg_bbr_C"/>
    <property type="match status" value="1"/>
</dbReference>
<dbReference type="InterPro" id="IPR001444">
    <property type="entry name" value="Flag_bb_rod_N"/>
</dbReference>
<evidence type="ECO:0000313" key="9">
    <source>
        <dbReference type="Proteomes" id="UP001221302"/>
    </source>
</evidence>
<dbReference type="NCBIfam" id="TIGR03506">
    <property type="entry name" value="FlgEFG_subfam"/>
    <property type="match status" value="1"/>
</dbReference>
<evidence type="ECO:0000256" key="1">
    <source>
        <dbReference type="ARBA" id="ARBA00004117"/>
    </source>
</evidence>
<dbReference type="PANTHER" id="PTHR30435">
    <property type="entry name" value="FLAGELLAR PROTEIN"/>
    <property type="match status" value="1"/>
</dbReference>
<dbReference type="Pfam" id="PF00460">
    <property type="entry name" value="Flg_bb_rod"/>
    <property type="match status" value="1"/>
</dbReference>
<comment type="subcellular location">
    <subcellularLocation>
        <location evidence="1 4">Bacterial flagellum basal body</location>
    </subcellularLocation>
</comment>
<dbReference type="RefSeq" id="WP_321535002.1">
    <property type="nucleotide sequence ID" value="NZ_JARGDL010000003.1"/>
</dbReference>
<dbReference type="SUPFAM" id="SSF117143">
    <property type="entry name" value="Flagellar hook protein flgE"/>
    <property type="match status" value="1"/>
</dbReference>
<keyword evidence="8" id="KW-0966">Cell projection</keyword>
<dbReference type="GO" id="GO:0071978">
    <property type="term" value="P:bacterial-type flagellum-dependent swarming motility"/>
    <property type="evidence" value="ECO:0007669"/>
    <property type="project" value="TreeGrafter"/>
</dbReference>
<dbReference type="AlphaFoldDB" id="A0AAE3TC93"/>
<sequence length="236" mass="26313">MIKGIYTAGRSLDHRIKNIDVIANNLANLNTTGFKREIPFSEIINQYGEVYVRKITSQQQGEILQTSNQLDLAISGKGFFLIKGEDEKIELTRDGRFKLNDEGFLVNYDNKKVLGKNGEISIVESLLGKDPKIIVSRSGEIKVGDKIIDSIRIVQVENDNELQRSGSSNFLPDENGYKDALDDTYSISQGFLESANTNPILEMESMIQLNKEYETAQKVISALDTSLGQANEMGKV</sequence>
<evidence type="ECO:0000259" key="5">
    <source>
        <dbReference type="Pfam" id="PF00460"/>
    </source>
</evidence>
<organism evidence="8 9">
    <name type="scientific">Stygiobacter electus</name>
    <dbReference type="NCBI Taxonomy" id="3032292"/>
    <lineage>
        <taxon>Bacteria</taxon>
        <taxon>Pseudomonadati</taxon>
        <taxon>Ignavibacteriota</taxon>
        <taxon>Ignavibacteria</taxon>
        <taxon>Ignavibacteriales</taxon>
        <taxon>Melioribacteraceae</taxon>
        <taxon>Stygiobacter</taxon>
    </lineage>
</organism>
<dbReference type="PANTHER" id="PTHR30435:SF19">
    <property type="entry name" value="FLAGELLAR BASAL-BODY ROD PROTEIN FLGG"/>
    <property type="match status" value="1"/>
</dbReference>
<comment type="similarity">
    <text evidence="2 4">Belongs to the flagella basal body rod proteins family.</text>
</comment>
<dbReference type="InterPro" id="IPR037925">
    <property type="entry name" value="FlgE/F/G-like"/>
</dbReference>
<evidence type="ECO:0000256" key="3">
    <source>
        <dbReference type="ARBA" id="ARBA00023143"/>
    </source>
</evidence>
<gene>
    <name evidence="8" type="ORF">P0M35_03675</name>
</gene>
<dbReference type="GO" id="GO:0009425">
    <property type="term" value="C:bacterial-type flagellum basal body"/>
    <property type="evidence" value="ECO:0007669"/>
    <property type="project" value="UniProtKB-SubCell"/>
</dbReference>
<keyword evidence="9" id="KW-1185">Reference proteome</keyword>
<comment type="caution">
    <text evidence="8">The sequence shown here is derived from an EMBL/GenBank/DDBJ whole genome shotgun (WGS) entry which is preliminary data.</text>
</comment>
<dbReference type="EMBL" id="JARGDL010000003">
    <property type="protein sequence ID" value="MDF1611236.1"/>
    <property type="molecule type" value="Genomic_DNA"/>
</dbReference>
<evidence type="ECO:0000256" key="2">
    <source>
        <dbReference type="ARBA" id="ARBA00009677"/>
    </source>
</evidence>
<evidence type="ECO:0000313" key="8">
    <source>
        <dbReference type="EMBL" id="MDF1611236.1"/>
    </source>
</evidence>
<proteinExistence type="inferred from homology"/>
<dbReference type="InterPro" id="IPR010930">
    <property type="entry name" value="Flg_bb/hook_C_dom"/>
</dbReference>
<evidence type="ECO:0000256" key="4">
    <source>
        <dbReference type="RuleBase" id="RU362116"/>
    </source>
</evidence>
<reference evidence="8" key="1">
    <citation type="submission" date="2023-03" db="EMBL/GenBank/DDBJ databases">
        <title>Stygiobacter electus gen. nov., sp. nov., facultatively anaerobic thermotolerant bacterium of the class Ignavibacteria from a well of Yessentuki mineral water deposit.</title>
        <authorList>
            <person name="Podosokorskaya O.A."/>
            <person name="Elcheninov A.G."/>
            <person name="Petrova N.F."/>
            <person name="Zavarzina D.G."/>
            <person name="Kublanov I.V."/>
            <person name="Merkel A.Y."/>
        </authorList>
    </citation>
    <scope>NUCLEOTIDE SEQUENCE</scope>
    <source>
        <strain evidence="8">09-Me</strain>
    </source>
</reference>
<dbReference type="InterPro" id="IPR020013">
    <property type="entry name" value="Flagellar_FlgE/F/G"/>
</dbReference>
<evidence type="ECO:0000259" key="7">
    <source>
        <dbReference type="Pfam" id="PF22692"/>
    </source>
</evidence>
<protein>
    <submittedName>
        <fullName evidence="8">Flagellar hook basal-body protein</fullName>
    </submittedName>
</protein>
<feature type="domain" description="Flagellar basal-body/hook protein C-terminal" evidence="6">
    <location>
        <begin position="189"/>
        <end position="233"/>
    </location>
</feature>
<feature type="domain" description="Flagellar basal body rod protein N-terminal" evidence="5">
    <location>
        <begin position="5"/>
        <end position="35"/>
    </location>
</feature>
<keyword evidence="3 4" id="KW-0975">Bacterial flagellum</keyword>
<keyword evidence="8" id="KW-0282">Flagellum</keyword>
<accession>A0AAE3TC93</accession>